<evidence type="ECO:0000259" key="5">
    <source>
        <dbReference type="Pfam" id="PF12346"/>
    </source>
</evidence>
<dbReference type="Bgee" id="ENSPTRG00000013062">
    <property type="expression patterns" value="Expressed in bone marrow and 4 other cell types or tissues"/>
</dbReference>
<dbReference type="Pfam" id="PF12346">
    <property type="entry name" value="HJURP_mid"/>
    <property type="match status" value="1"/>
</dbReference>
<dbReference type="GO" id="GO:0034080">
    <property type="term" value="P:CENP-A containing chromatin assembly"/>
    <property type="evidence" value="ECO:0000318"/>
    <property type="project" value="GO_Central"/>
</dbReference>
<dbReference type="KEGG" id="ptr:460034"/>
<dbReference type="Gene3D" id="6.10.250.2320">
    <property type="match status" value="1"/>
</dbReference>
<dbReference type="GeneTree" id="ENSGT00390000005575"/>
<evidence type="ECO:0000256" key="3">
    <source>
        <dbReference type="ARBA" id="ARBA00023242"/>
    </source>
</evidence>
<proteinExistence type="evidence at transcript level"/>
<evidence type="ECO:0000313" key="7">
    <source>
        <dbReference type="EMBL" id="JAA35106.1"/>
    </source>
</evidence>
<dbReference type="Pfam" id="PF10384">
    <property type="entry name" value="Scm3"/>
    <property type="match status" value="1"/>
</dbReference>
<dbReference type="GeneID" id="460034"/>
<dbReference type="PANTHER" id="PTHR15992">
    <property type="entry name" value="HOLLIDAY JUNCTION RECOGNITION PROTEIN"/>
    <property type="match status" value="1"/>
</dbReference>
<reference evidence="8 9" key="1">
    <citation type="journal article" date="2005" name="Nature">
        <title>Initial sequence of the chimpanzee genome and comparison with the human genome.</title>
        <authorList>
            <consortium name="Chimpanzee sequencing and analysis consortium"/>
        </authorList>
    </citation>
    <scope>NUCLEOTIDE SEQUENCE [LARGE SCALE GENOMIC DNA]</scope>
</reference>
<dbReference type="Proteomes" id="UP000002277">
    <property type="component" value="Chromosome 2B"/>
</dbReference>
<evidence type="ECO:0000256" key="2">
    <source>
        <dbReference type="ARBA" id="ARBA00023125"/>
    </source>
</evidence>
<feature type="region of interest" description="Disordered" evidence="4">
    <location>
        <begin position="194"/>
        <end position="226"/>
    </location>
</feature>
<dbReference type="InterPro" id="IPR018465">
    <property type="entry name" value="Scm3/HJURP"/>
</dbReference>
<feature type="compositionally biased region" description="Polar residues" evidence="4">
    <location>
        <begin position="518"/>
        <end position="555"/>
    </location>
</feature>
<feature type="region of interest" description="Disordered" evidence="4">
    <location>
        <begin position="664"/>
        <end position="744"/>
    </location>
</feature>
<evidence type="ECO:0000313" key="9">
    <source>
        <dbReference type="Proteomes" id="UP000002277"/>
    </source>
</evidence>
<feature type="domain" description="Holliday junction regulator protein family C-terminal" evidence="6">
    <location>
        <begin position="554"/>
        <end position="613"/>
    </location>
</feature>
<dbReference type="Pfam" id="PF12347">
    <property type="entry name" value="HJURP_C"/>
    <property type="match status" value="2"/>
</dbReference>
<dbReference type="GO" id="GO:0042393">
    <property type="term" value="F:histone binding"/>
    <property type="evidence" value="ECO:0000318"/>
    <property type="project" value="GO_Central"/>
</dbReference>
<dbReference type="Ensembl" id="ENSPTRT00000097235.1">
    <property type="protein sequence ID" value="ENSPTRP00000087634.1"/>
    <property type="gene ID" value="ENSPTRG00000013062.3"/>
</dbReference>
<evidence type="ECO:0000256" key="1">
    <source>
        <dbReference type="ARBA" id="ARBA00004123"/>
    </source>
</evidence>
<feature type="compositionally biased region" description="Polar residues" evidence="4">
    <location>
        <begin position="684"/>
        <end position="695"/>
    </location>
</feature>
<evidence type="ECO:0000313" key="8">
    <source>
        <dbReference type="Ensembl" id="ENSPTRP00000063863.1"/>
    </source>
</evidence>
<keyword evidence="9" id="KW-1185">Reference proteome</keyword>
<feature type="domain" description="Holliday junction regulator protein family C-terminal" evidence="6">
    <location>
        <begin position="409"/>
        <end position="470"/>
    </location>
</feature>
<evidence type="ECO:0000313" key="10">
    <source>
        <dbReference type="VGNC" id="VGNC:1960"/>
    </source>
</evidence>
<dbReference type="InterPro" id="IPR022102">
    <property type="entry name" value="HJURP_C"/>
</dbReference>
<feature type="compositionally biased region" description="Basic and acidic residues" evidence="4">
    <location>
        <begin position="717"/>
        <end position="744"/>
    </location>
</feature>
<keyword evidence="3" id="KW-0539">Nucleus</keyword>
<feature type="domain" description="Holliday junction recognition protein HJURP central" evidence="5">
    <location>
        <begin position="271"/>
        <end position="385"/>
    </location>
</feature>
<dbReference type="PaxDb" id="9598-ENSPTRP00000022346"/>
<dbReference type="InterPro" id="IPR021052">
    <property type="entry name" value="HJURP_central_dom"/>
</dbReference>
<dbReference type="GO" id="GO:0003677">
    <property type="term" value="F:DNA binding"/>
    <property type="evidence" value="ECO:0007669"/>
    <property type="project" value="UniProtKB-KW"/>
</dbReference>
<feature type="region of interest" description="Disordered" evidence="4">
    <location>
        <begin position="512"/>
        <end position="555"/>
    </location>
</feature>
<accession>A0A2J8NEN0</accession>
<organism evidence="8 9">
    <name type="scientific">Pan troglodytes</name>
    <name type="common">Chimpanzee</name>
    <dbReference type="NCBI Taxonomy" id="9598"/>
    <lineage>
        <taxon>Eukaryota</taxon>
        <taxon>Metazoa</taxon>
        <taxon>Chordata</taxon>
        <taxon>Craniata</taxon>
        <taxon>Vertebrata</taxon>
        <taxon>Euteleostomi</taxon>
        <taxon>Mammalia</taxon>
        <taxon>Eutheria</taxon>
        <taxon>Euarchontoglires</taxon>
        <taxon>Primates</taxon>
        <taxon>Haplorrhini</taxon>
        <taxon>Catarrhini</taxon>
        <taxon>Hominidae</taxon>
        <taxon>Pan</taxon>
    </lineage>
</organism>
<dbReference type="VGNC" id="VGNC:1960">
    <property type="gene designation" value="HJURP"/>
</dbReference>
<dbReference type="AlphaFoldDB" id="A0A2I3RHL2"/>
<reference evidence="8" key="3">
    <citation type="submission" date="2025-05" db="UniProtKB">
        <authorList>
            <consortium name="Ensembl"/>
        </authorList>
    </citation>
    <scope>IDENTIFICATION</scope>
</reference>
<comment type="subcellular location">
    <subcellularLocation>
        <location evidence="1">Nucleus</location>
    </subcellularLocation>
</comment>
<gene>
    <name evidence="7 8 10" type="primary">HJURP</name>
</gene>
<dbReference type="Ensembl" id="ENSPTRT00000080867.1">
    <property type="protein sequence ID" value="ENSPTRP00000076779.1"/>
    <property type="gene ID" value="ENSPTRG00000044056.1"/>
</dbReference>
<dbReference type="Ensembl" id="ENSPTRT00000094186.1">
    <property type="protein sequence ID" value="ENSPTRP00000063863.1"/>
    <property type="gene ID" value="ENSPTRG00000013062.3"/>
</dbReference>
<name>A0A2I3RHL2_PANTR</name>
<dbReference type="GO" id="GO:0005634">
    <property type="term" value="C:nucleus"/>
    <property type="evidence" value="ECO:0007669"/>
    <property type="project" value="UniProtKB-SubCell"/>
</dbReference>
<dbReference type="PANTHER" id="PTHR15992:SF5">
    <property type="entry name" value="HOLLIDAY JUNCTION RECOGNITION PROTEIN"/>
    <property type="match status" value="1"/>
</dbReference>
<dbReference type="EMBL" id="GABE01009633">
    <property type="protein sequence ID" value="JAA35106.1"/>
    <property type="molecule type" value="mRNA"/>
</dbReference>
<reference evidence="7" key="2">
    <citation type="submission" date="2012-10" db="EMBL/GenBank/DDBJ databases">
        <title>De novo assembly of the reference chimpanzee transcriptome from NextGen mRNA sequences.</title>
        <authorList>
            <person name="Maudhoo M.D."/>
            <person name="Meehan D.T."/>
            <person name="Norgren R.B.Jr."/>
        </authorList>
    </citation>
    <scope>NUCLEOTIDE SEQUENCE</scope>
    <source>
        <tissue evidence="7">Skeletal muscle</tissue>
    </source>
</reference>
<dbReference type="GO" id="GO:0000775">
    <property type="term" value="C:chromosome, centromeric region"/>
    <property type="evidence" value="ECO:0000318"/>
    <property type="project" value="GO_Central"/>
</dbReference>
<dbReference type="EMBL" id="AC159902">
    <property type="status" value="NOT_ANNOTATED_CDS"/>
    <property type="molecule type" value="Genomic_DNA"/>
</dbReference>
<dbReference type="STRING" id="9598.ENSPTRP00000063863"/>
<sequence>MLGTLRAMEGEDVEDDQLLQKLRASRRRFQRRMQRLIEKYNQPFEDTPVVQMATLTYETPQGLRIWGGRLIKERNEGEIQDSSVKPADRTDGSVQAAAWGSELPSHRTVLGADSKSGEVDATSDQEESVAWALAPAVPQSPLKNELRRKYLTQVDILLQGAEYFERAGNRAGRDVHVTPLPSLASPAVPAPGYCSHISGKSPGDPAKPASSPREWDPLHPSSTDMALVPRNDSLSLQETSSSSFLSSQPFEDDDICNVTISDLYAGMLHSMSRLLSTKPSSIISTKTFIMQNWNSRRRHRYQSRMNKTYCKGARRCQRSCKENFVPCSEPVKETGALRDCKNVLDVSCRKTGLKLEKAFLEVNKPQIHKLDPSWKELKVTPSKYSSLIYFDSSATYNLDEENRFRTLQWLISPVKIVSRPTIRQGHGENRQREIEIRFDQLHREYCLSPRNQPRRTCLPDSWAMNMYRGGHASPGGLQGLETRRLSLPSSKAKAKSLSEAFENLGKRSLEAGRCLPKSDSSSSLPEANPTHSAARPQQTSDLHVQGNSSGIFRKSVSPSKTLSVLDKDVPGHGRNRYDEIKEEFDKLHQKYCLKSPGQMTAPLCIGVSTDKASMEVRYQTEGFLGKLNPDPHFQGFQKLPSSPLGCRKSLLGSTAIEAHSSTCVARATRRDHQFPAKRPRLSDPQGSGHQANSLGASDGVGNTIRPGDQGSSSQPNSEERGENTSYRMEEKSDFMLEKLETKSV</sequence>
<dbReference type="CTD" id="55355"/>
<keyword evidence="2" id="KW-0238">DNA-binding</keyword>
<evidence type="ECO:0000256" key="4">
    <source>
        <dbReference type="SAM" id="MobiDB-lite"/>
    </source>
</evidence>
<protein>
    <submittedName>
        <fullName evidence="7 8">Holliday junction recognition protein</fullName>
    </submittedName>
</protein>
<accession>A0A2I3RHL2</accession>
<evidence type="ECO:0000259" key="6">
    <source>
        <dbReference type="Pfam" id="PF12347"/>
    </source>
</evidence>